<dbReference type="Proteomes" id="UP000663855">
    <property type="component" value="Unassembled WGS sequence"/>
</dbReference>
<feature type="non-terminal residue" evidence="1">
    <location>
        <position position="1"/>
    </location>
</feature>
<evidence type="ECO:0000313" key="2">
    <source>
        <dbReference type="Proteomes" id="UP000663855"/>
    </source>
</evidence>
<organism evidence="1 2">
    <name type="scientific">Rotaria magnacalcarata</name>
    <dbReference type="NCBI Taxonomy" id="392030"/>
    <lineage>
        <taxon>Eukaryota</taxon>
        <taxon>Metazoa</taxon>
        <taxon>Spiralia</taxon>
        <taxon>Gnathifera</taxon>
        <taxon>Rotifera</taxon>
        <taxon>Eurotatoria</taxon>
        <taxon>Bdelloidea</taxon>
        <taxon>Philodinida</taxon>
        <taxon>Philodinidae</taxon>
        <taxon>Rotaria</taxon>
    </lineage>
</organism>
<gene>
    <name evidence="1" type="ORF">CJN711_LOCUS14169</name>
</gene>
<protein>
    <submittedName>
        <fullName evidence="1">Uncharacterized protein</fullName>
    </submittedName>
</protein>
<sequence length="55" mass="6151">MAIQTNDTISNSSSSLFIIILEHQQRLSELTQKVISGSMAKLEWADRIQEATNAM</sequence>
<dbReference type="EMBL" id="CAJNOV010006335">
    <property type="protein sequence ID" value="CAF1244547.1"/>
    <property type="molecule type" value="Genomic_DNA"/>
</dbReference>
<reference evidence="1" key="1">
    <citation type="submission" date="2021-02" db="EMBL/GenBank/DDBJ databases">
        <authorList>
            <person name="Nowell W R."/>
        </authorList>
    </citation>
    <scope>NUCLEOTIDE SEQUENCE</scope>
</reference>
<comment type="caution">
    <text evidence="1">The sequence shown here is derived from an EMBL/GenBank/DDBJ whole genome shotgun (WGS) entry which is preliminary data.</text>
</comment>
<dbReference type="AlphaFoldDB" id="A0A814ZFB3"/>
<name>A0A814ZFB3_9BILA</name>
<accession>A0A814ZFB3</accession>
<proteinExistence type="predicted"/>
<evidence type="ECO:0000313" key="1">
    <source>
        <dbReference type="EMBL" id="CAF1244547.1"/>
    </source>
</evidence>